<proteinExistence type="predicted"/>
<feature type="compositionally biased region" description="Basic and acidic residues" evidence="1">
    <location>
        <begin position="129"/>
        <end position="140"/>
    </location>
</feature>
<dbReference type="Proteomes" id="UP001177670">
    <property type="component" value="Unassembled WGS sequence"/>
</dbReference>
<protein>
    <submittedName>
        <fullName evidence="2">Uncharacterized protein</fullName>
    </submittedName>
</protein>
<sequence>MEATKSVCATLTRFSVVLNFATLGNCSSKRPPFFSSNSNLRQIGQSAQSSGIPIIVIPYVVISSESRTKSKSSRFQSDLRDLLTIRKARGRFLEKRSKVIGLFPSDSAFTSIPSYPAATQEMSVKAKIGRESETGRRDAFSLENANIPGNHSRRRASLRWLQAENRNQRRSSSLMSRRTLYPSAKIA</sequence>
<accession>A0AA40G8N8</accession>
<dbReference type="AlphaFoldDB" id="A0AA40G8N8"/>
<feature type="region of interest" description="Disordered" evidence="1">
    <location>
        <begin position="129"/>
        <end position="187"/>
    </location>
</feature>
<comment type="caution">
    <text evidence="2">The sequence shown here is derived from an EMBL/GenBank/DDBJ whole genome shotgun (WGS) entry which is preliminary data.</text>
</comment>
<keyword evidence="3" id="KW-1185">Reference proteome</keyword>
<organism evidence="2 3">
    <name type="scientific">Melipona bicolor</name>
    <dbReference type="NCBI Taxonomy" id="60889"/>
    <lineage>
        <taxon>Eukaryota</taxon>
        <taxon>Metazoa</taxon>
        <taxon>Ecdysozoa</taxon>
        <taxon>Arthropoda</taxon>
        <taxon>Hexapoda</taxon>
        <taxon>Insecta</taxon>
        <taxon>Pterygota</taxon>
        <taxon>Neoptera</taxon>
        <taxon>Endopterygota</taxon>
        <taxon>Hymenoptera</taxon>
        <taxon>Apocrita</taxon>
        <taxon>Aculeata</taxon>
        <taxon>Apoidea</taxon>
        <taxon>Anthophila</taxon>
        <taxon>Apidae</taxon>
        <taxon>Melipona</taxon>
    </lineage>
</organism>
<evidence type="ECO:0000313" key="3">
    <source>
        <dbReference type="Proteomes" id="UP001177670"/>
    </source>
</evidence>
<name>A0AA40G8N8_9HYME</name>
<dbReference type="EMBL" id="JAHYIQ010000004">
    <property type="protein sequence ID" value="KAK1133114.1"/>
    <property type="molecule type" value="Genomic_DNA"/>
</dbReference>
<evidence type="ECO:0000256" key="1">
    <source>
        <dbReference type="SAM" id="MobiDB-lite"/>
    </source>
</evidence>
<gene>
    <name evidence="2" type="ORF">K0M31_014472</name>
</gene>
<reference evidence="2" key="1">
    <citation type="submission" date="2021-10" db="EMBL/GenBank/DDBJ databases">
        <title>Melipona bicolor Genome sequencing and assembly.</title>
        <authorList>
            <person name="Araujo N.S."/>
            <person name="Arias M.C."/>
        </authorList>
    </citation>
    <scope>NUCLEOTIDE SEQUENCE</scope>
    <source>
        <strain evidence="2">USP_2M_L1-L4_2017</strain>
        <tissue evidence="2">Whole body</tissue>
    </source>
</reference>
<evidence type="ECO:0000313" key="2">
    <source>
        <dbReference type="EMBL" id="KAK1133114.1"/>
    </source>
</evidence>